<reference evidence="2" key="1">
    <citation type="submission" date="2021-11" db="EMBL/GenBank/DDBJ databases">
        <title>Streptomyces corallinus and Kineosporia corallina sp. nov., two new coral-derived marine actinobacteria.</title>
        <authorList>
            <person name="Buangrab K."/>
            <person name="Sutthacheep M."/>
            <person name="Yeemin T."/>
            <person name="Harunari E."/>
            <person name="Igarashi Y."/>
            <person name="Sripreechasak P."/>
            <person name="Kanchanasin P."/>
            <person name="Tanasupawat S."/>
            <person name="Phongsopitanun W."/>
        </authorList>
    </citation>
    <scope>NUCLEOTIDE SEQUENCE</scope>
    <source>
        <strain evidence="2">JCM 31032</strain>
    </source>
</reference>
<sequence length="52" mass="5896">MTYAVEGIHQEIAYVAHHLHWSLEDIMDLEHHDRRRYVVAAGQLADVAGGGR</sequence>
<evidence type="ECO:0000313" key="2">
    <source>
        <dbReference type="EMBL" id="MCD5310551.1"/>
    </source>
</evidence>
<gene>
    <name evidence="2" type="ORF">LR394_06560</name>
</gene>
<proteinExistence type="predicted"/>
<feature type="domain" description="DUF6760" evidence="1">
    <location>
        <begin position="3"/>
        <end position="39"/>
    </location>
</feature>
<keyword evidence="3" id="KW-1185">Reference proteome</keyword>
<dbReference type="EMBL" id="JAJOMB010000003">
    <property type="protein sequence ID" value="MCD5310551.1"/>
    <property type="molecule type" value="Genomic_DNA"/>
</dbReference>
<evidence type="ECO:0000259" key="1">
    <source>
        <dbReference type="Pfam" id="PF20546"/>
    </source>
</evidence>
<accession>A0A9X1NC40</accession>
<dbReference type="InterPro" id="IPR046648">
    <property type="entry name" value="DUF6760"/>
</dbReference>
<dbReference type="Proteomes" id="UP001138997">
    <property type="component" value="Unassembled WGS sequence"/>
</dbReference>
<organism evidence="2 3">
    <name type="scientific">Kineosporia babensis</name>
    <dbReference type="NCBI Taxonomy" id="499548"/>
    <lineage>
        <taxon>Bacteria</taxon>
        <taxon>Bacillati</taxon>
        <taxon>Actinomycetota</taxon>
        <taxon>Actinomycetes</taxon>
        <taxon>Kineosporiales</taxon>
        <taxon>Kineosporiaceae</taxon>
        <taxon>Kineosporia</taxon>
    </lineage>
</organism>
<dbReference type="AlphaFoldDB" id="A0A9X1NC40"/>
<evidence type="ECO:0000313" key="3">
    <source>
        <dbReference type="Proteomes" id="UP001138997"/>
    </source>
</evidence>
<name>A0A9X1NC40_9ACTN</name>
<dbReference type="RefSeq" id="WP_231439523.1">
    <property type="nucleotide sequence ID" value="NZ_JAJOMB010000003.1"/>
</dbReference>
<protein>
    <recommendedName>
        <fullName evidence="1">DUF6760 domain-containing protein</fullName>
    </recommendedName>
</protein>
<dbReference type="Pfam" id="PF20546">
    <property type="entry name" value="DUF6760"/>
    <property type="match status" value="1"/>
</dbReference>
<comment type="caution">
    <text evidence="2">The sequence shown here is derived from an EMBL/GenBank/DDBJ whole genome shotgun (WGS) entry which is preliminary data.</text>
</comment>